<feature type="domain" description="HSF-type DNA-binding" evidence="10">
    <location>
        <begin position="21"/>
        <end position="132"/>
    </location>
</feature>
<evidence type="ECO:0000256" key="5">
    <source>
        <dbReference type="ARBA" id="ARBA00023016"/>
    </source>
</evidence>
<evidence type="ECO:0000313" key="12">
    <source>
        <dbReference type="Proteomes" id="UP001497480"/>
    </source>
</evidence>
<keyword evidence="8" id="KW-0539">Nucleus</keyword>
<dbReference type="Pfam" id="PF00447">
    <property type="entry name" value="HSF_DNA-bind"/>
    <property type="match status" value="1"/>
</dbReference>
<proteinExistence type="inferred from homology"/>
<evidence type="ECO:0000256" key="3">
    <source>
        <dbReference type="ARBA" id="ARBA00022553"/>
    </source>
</evidence>
<dbReference type="GO" id="GO:0003700">
    <property type="term" value="F:DNA-binding transcription factor activity"/>
    <property type="evidence" value="ECO:0007669"/>
    <property type="project" value="InterPro"/>
</dbReference>
<organism evidence="11 12">
    <name type="scientific">Lupinus luteus</name>
    <name type="common">European yellow lupine</name>
    <dbReference type="NCBI Taxonomy" id="3873"/>
    <lineage>
        <taxon>Eukaryota</taxon>
        <taxon>Viridiplantae</taxon>
        <taxon>Streptophyta</taxon>
        <taxon>Embryophyta</taxon>
        <taxon>Tracheophyta</taxon>
        <taxon>Spermatophyta</taxon>
        <taxon>Magnoliopsida</taxon>
        <taxon>eudicotyledons</taxon>
        <taxon>Gunneridae</taxon>
        <taxon>Pentapetalae</taxon>
        <taxon>rosids</taxon>
        <taxon>fabids</taxon>
        <taxon>Fabales</taxon>
        <taxon>Fabaceae</taxon>
        <taxon>Papilionoideae</taxon>
        <taxon>50 kb inversion clade</taxon>
        <taxon>genistoids sensu lato</taxon>
        <taxon>core genistoids</taxon>
        <taxon>Genisteae</taxon>
        <taxon>Lupinus</taxon>
    </lineage>
</organism>
<evidence type="ECO:0000259" key="10">
    <source>
        <dbReference type="SMART" id="SM00415"/>
    </source>
</evidence>
<protein>
    <recommendedName>
        <fullName evidence="10">HSF-type DNA-binding domain-containing protein</fullName>
    </recommendedName>
</protein>
<accession>A0AAV1YFA3</accession>
<dbReference type="GO" id="GO:0006357">
    <property type="term" value="P:regulation of transcription by RNA polymerase II"/>
    <property type="evidence" value="ECO:0007669"/>
    <property type="project" value="TreeGrafter"/>
</dbReference>
<dbReference type="GO" id="GO:0000978">
    <property type="term" value="F:RNA polymerase II cis-regulatory region sequence-specific DNA binding"/>
    <property type="evidence" value="ECO:0007669"/>
    <property type="project" value="TreeGrafter"/>
</dbReference>
<keyword evidence="6" id="KW-0238">DNA-binding</keyword>
<evidence type="ECO:0000256" key="1">
    <source>
        <dbReference type="ARBA" id="ARBA00004123"/>
    </source>
</evidence>
<evidence type="ECO:0000256" key="7">
    <source>
        <dbReference type="ARBA" id="ARBA00023163"/>
    </source>
</evidence>
<dbReference type="InterPro" id="IPR036388">
    <property type="entry name" value="WH-like_DNA-bd_sf"/>
</dbReference>
<keyword evidence="7" id="KW-0804">Transcription</keyword>
<keyword evidence="12" id="KW-1185">Reference proteome</keyword>
<dbReference type="SUPFAM" id="SSF46785">
    <property type="entry name" value="Winged helix' DNA-binding domain"/>
    <property type="match status" value="1"/>
</dbReference>
<dbReference type="EMBL" id="CAXHTB010000024">
    <property type="protein sequence ID" value="CAL0332702.1"/>
    <property type="molecule type" value="Genomic_DNA"/>
</dbReference>
<dbReference type="Gene3D" id="1.10.10.10">
    <property type="entry name" value="Winged helix-like DNA-binding domain superfamily/Winged helix DNA-binding domain"/>
    <property type="match status" value="1"/>
</dbReference>
<comment type="subcellular location">
    <subcellularLocation>
        <location evidence="1">Nucleus</location>
    </subcellularLocation>
</comment>
<evidence type="ECO:0000256" key="2">
    <source>
        <dbReference type="ARBA" id="ARBA00011233"/>
    </source>
</evidence>
<evidence type="ECO:0000256" key="4">
    <source>
        <dbReference type="ARBA" id="ARBA00023015"/>
    </source>
</evidence>
<keyword evidence="3" id="KW-0597">Phosphoprotein</keyword>
<dbReference type="InterPro" id="IPR000232">
    <property type="entry name" value="HSF_DNA-bd"/>
</dbReference>
<dbReference type="Proteomes" id="UP001497480">
    <property type="component" value="Unassembled WGS sequence"/>
</dbReference>
<dbReference type="AlphaFoldDB" id="A0AAV1YFA3"/>
<comment type="similarity">
    <text evidence="9">Belongs to the HSF family.</text>
</comment>
<dbReference type="PANTHER" id="PTHR10015">
    <property type="entry name" value="HEAT SHOCK TRANSCRIPTION FACTOR"/>
    <property type="match status" value="1"/>
</dbReference>
<comment type="caution">
    <text evidence="11">The sequence shown here is derived from an EMBL/GenBank/DDBJ whole genome shotgun (WGS) entry which is preliminary data.</text>
</comment>
<evidence type="ECO:0000256" key="9">
    <source>
        <dbReference type="RuleBase" id="RU004020"/>
    </source>
</evidence>
<evidence type="ECO:0000313" key="11">
    <source>
        <dbReference type="EMBL" id="CAL0332702.1"/>
    </source>
</evidence>
<dbReference type="FunFam" id="1.10.10.10:FF:000037">
    <property type="entry name" value="Heat stress transcription factor B-4"/>
    <property type="match status" value="1"/>
</dbReference>
<keyword evidence="5" id="KW-0346">Stress response</keyword>
<dbReference type="PRINTS" id="PR00056">
    <property type="entry name" value="HSFDOMAIN"/>
</dbReference>
<dbReference type="SMART" id="SM00415">
    <property type="entry name" value="HSF"/>
    <property type="match status" value="1"/>
</dbReference>
<dbReference type="InterPro" id="IPR036390">
    <property type="entry name" value="WH_DNA-bd_sf"/>
</dbReference>
<evidence type="ECO:0000256" key="8">
    <source>
        <dbReference type="ARBA" id="ARBA00023242"/>
    </source>
</evidence>
<sequence length="353" mass="39689">MDLVVDNSEGLLLSLDSHKSVPSPFLTKTYQLVDDPNTNHIVSWGQNDITFVVWRPPEFARDVLSNYFKHNNFSSFVRQLNTYLPIWCDSPPLTPPTSEGCNYNNSVTSALSEDNERLMRSNNVLLSELTHMKKLYNDIIYFVENHVKPVSPNNNTYYPSAPIMMQRQMNKQEIGGENGVTMLNRSYRCGASGLFPHEEDSSSFESKTWVSPYQLVHEGGTGLEEREDGGGVNARLFPRLGLEEEFVRDPCREKVSCFDDTSLYGPHMDLNRNEGDHVKESCIYGCSTDGVSCQLGEVELNPMHVKGVEVQREQRELLPMHAYVLTMPSLSGQLLSGQAGPLSSLLEQLDLAS</sequence>
<keyword evidence="4" id="KW-0805">Transcription regulation</keyword>
<dbReference type="PANTHER" id="PTHR10015:SF368">
    <property type="entry name" value="HEAT STRESS TRANSCRIPTION FACTOR B-4-LIKE"/>
    <property type="match status" value="1"/>
</dbReference>
<name>A0AAV1YFA3_LUPLU</name>
<dbReference type="GO" id="GO:0005634">
    <property type="term" value="C:nucleus"/>
    <property type="evidence" value="ECO:0007669"/>
    <property type="project" value="UniProtKB-SubCell"/>
</dbReference>
<gene>
    <name evidence="11" type="ORF">LLUT_LOCUS33762</name>
</gene>
<evidence type="ECO:0000256" key="6">
    <source>
        <dbReference type="ARBA" id="ARBA00023125"/>
    </source>
</evidence>
<comment type="subunit">
    <text evidence="2">Homotrimer.</text>
</comment>
<reference evidence="11 12" key="1">
    <citation type="submission" date="2024-03" db="EMBL/GenBank/DDBJ databases">
        <authorList>
            <person name="Martinez-Hernandez J."/>
        </authorList>
    </citation>
    <scope>NUCLEOTIDE SEQUENCE [LARGE SCALE GENOMIC DNA]</scope>
</reference>